<dbReference type="PANTHER" id="PTHR10291:SF28">
    <property type="entry name" value="UNDECAPRENYL DIPHOSPHATE SYNTHASE"/>
    <property type="match status" value="1"/>
</dbReference>
<dbReference type="AlphaFoldDB" id="A0A495R852"/>
<evidence type="ECO:0000256" key="1">
    <source>
        <dbReference type="ARBA" id="ARBA00022679"/>
    </source>
</evidence>
<comment type="caution">
    <text evidence="2">The sequence shown here is derived from an EMBL/GenBank/DDBJ whole genome shotgun (WGS) entry which is preliminary data.</text>
</comment>
<name>A0A495R852_9EURY</name>
<keyword evidence="3" id="KW-1185">Reference proteome</keyword>
<evidence type="ECO:0000313" key="2">
    <source>
        <dbReference type="EMBL" id="RKS83452.1"/>
    </source>
</evidence>
<proteinExistence type="predicted"/>
<dbReference type="GO" id="GO:0045547">
    <property type="term" value="F:ditrans,polycis-polyprenyl diphosphate synthase [(2E,6E)-farnesyl diphosphate specific] activity"/>
    <property type="evidence" value="ECO:0007669"/>
    <property type="project" value="TreeGrafter"/>
</dbReference>
<dbReference type="GO" id="GO:0016094">
    <property type="term" value="P:polyprenol biosynthetic process"/>
    <property type="evidence" value="ECO:0007669"/>
    <property type="project" value="TreeGrafter"/>
</dbReference>
<keyword evidence="1" id="KW-0808">Transferase</keyword>
<sequence>MGFTGAVSIPADVGLYDRYLATRVRRSDADLPETVALVITERDLLGDGAYRTLERFFDWAVQYGTDTVVVYVSVLDEEAIPTLQRELESVTAPREIAVRVPDDETTADAPIQISIGLGGQSEFATAVQKLAEDVDTGSLDPSDIDEAAVEEHLVFPTDPDLVIKTGAERLSDFMIWQSVYSELYFTDVNWQNFRLRDYLRALRDYQERQRRFGR</sequence>
<reference evidence="2 3" key="1">
    <citation type="submission" date="2018-10" db="EMBL/GenBank/DDBJ databases">
        <title>Genomic Encyclopedia of Archaeal and Bacterial Type Strains, Phase II (KMG-II): from individual species to whole genera.</title>
        <authorList>
            <person name="Goeker M."/>
        </authorList>
    </citation>
    <scope>NUCLEOTIDE SEQUENCE [LARGE SCALE GENOMIC DNA]</scope>
    <source>
        <strain evidence="2 3">DSM 11927</strain>
    </source>
</reference>
<organism evidence="2 3">
    <name type="scientific">Haloarcula quadrata</name>
    <dbReference type="NCBI Taxonomy" id="182779"/>
    <lineage>
        <taxon>Archaea</taxon>
        <taxon>Methanobacteriati</taxon>
        <taxon>Methanobacteriota</taxon>
        <taxon>Stenosarchaea group</taxon>
        <taxon>Halobacteria</taxon>
        <taxon>Halobacteriales</taxon>
        <taxon>Haloarculaceae</taxon>
        <taxon>Haloarcula</taxon>
    </lineage>
</organism>
<dbReference type="SUPFAM" id="SSF64005">
    <property type="entry name" value="Undecaprenyl diphosphate synthase"/>
    <property type="match status" value="1"/>
</dbReference>
<dbReference type="InterPro" id="IPR036424">
    <property type="entry name" value="UPP_synth-like_sf"/>
</dbReference>
<evidence type="ECO:0000313" key="3">
    <source>
        <dbReference type="Proteomes" id="UP000268233"/>
    </source>
</evidence>
<accession>A0A495R852</accession>
<dbReference type="InterPro" id="IPR001441">
    <property type="entry name" value="UPP_synth-like"/>
</dbReference>
<dbReference type="Proteomes" id="UP000268233">
    <property type="component" value="Unassembled WGS sequence"/>
</dbReference>
<dbReference type="FunFam" id="3.40.1180.10:FF:000016">
    <property type="entry name" value="Undecaprenyl diphosphate synthase"/>
    <property type="match status" value="1"/>
</dbReference>
<gene>
    <name evidence="2" type="ORF">BDK61_2837</name>
</gene>
<dbReference type="EMBL" id="RBWW01000001">
    <property type="protein sequence ID" value="RKS83452.1"/>
    <property type="molecule type" value="Genomic_DNA"/>
</dbReference>
<dbReference type="PANTHER" id="PTHR10291">
    <property type="entry name" value="DEHYDRODOLICHYL DIPHOSPHATE SYNTHASE FAMILY MEMBER"/>
    <property type="match status" value="1"/>
</dbReference>
<dbReference type="Pfam" id="PF01255">
    <property type="entry name" value="Prenyltransf"/>
    <property type="match status" value="1"/>
</dbReference>
<protein>
    <submittedName>
        <fullName evidence="2">Undecaprenyl diphosphate synthase</fullName>
    </submittedName>
</protein>
<dbReference type="Gene3D" id="3.40.1180.10">
    <property type="entry name" value="Decaprenyl diphosphate synthase-like"/>
    <property type="match status" value="1"/>
</dbReference>